<sequence length="1532" mass="173900">MVPVSSLPSPFSPSPQQGGDSLDIGAPDLSHLSEEERQIILQVLQRQKDEERKEEEIAQKGNQELWDIERQIQERKENAQKLIGTQDDAICQICQKTKFADGIGHKCFYCQLRSCARCGGKTTSKNKNIWACSLCQKRQQILARTGKWFQQQQTHLNDNVFQEQTTQQHQLPQKSSDFSISEHTKTTQQNEKLQRKQSLSSQQQKRNSLTRQNTLKRQQTIEQSDDKNMKQQPIINGTTEELPKTSNETFRLNGQTRRSIKQQREHNNNKSFKQQSFNVQNSLDEENNNNNREKENVRKTLQKQVSNKVGNALPRQQTQQQQQHNLQQQQSLSQQPTTSPIQLQQRPSTSGQARLNESALKNQQQNSLDFASSDPPQSLKQSPRIMRTEGGQITTTNNDNNILASALPNQNSGASSIRQQQPSSPSSKISTNLIPNNNDSPNNSLPLLKTRRNKMTITNRQQQQQIHSSCPSSSDEQMISSPKQKQIDRQIKQQIKHQQTLQQQQHCLPQSTSLQLEQTNFKKEEPDFSEKEMLRYIYENAHPNARRNTVSTKGNTSTLPLFGQRHATMSTGSMSAIHSKTVVPDNVLLANRIRSYLSNPSVSWKPSTDQRKLIGHLLLNRLVPATSTCSNILDFGLKVVGCRDPMSGRLGAFVTRVRPGSIADTVGQLRAGDEVLEWNGHQLQNASPETVYTIVQTSKADTQLELIVSRPLTGDGDDFLNLGRRRLLEQQQQQFLINKNIPHSQSLISATPFISGGASMQQQQKHCFYSRVPSPFVLQQQQPYNDALTGFFDSTPFCFSPSQFNSDNVSGICGRLEMALLYLPQKRELIISLSRAYDLLPRPNENDRNPYIKLFLLPDRSERSRRQSKVITGTQSPVWEEHFFYEDLDENELANRVLEVTLWDYDAFESHSFLGEALIDLSQAPLNNQPHVYTLLDMDDDNPIRVRLRYQQRRYSSSLTPPAGQQRSRSQMNFPYRTLPQNASASFGPSDRGNISNREWESNNKATNSLSVHDLPLHSSRSRHRSYNSDFPIHSEAFRRGRHNYYGDDEDFWDEGRNFGRNSKHRKNICLSDQEQEWEIGRRRKEREHSREHRRRDREHRHHQHRHGDRQQHNNVRDRRPQSATALRNIVEWEQRHSSGVNNSQDSVFIEEREGYQDLKQNNNSRKTTRQQELKEQECGGSLIGGGGGGEYGSDCSAETLSVNSAQSMQNRALLRQQQQIQRIQQQQLKQQSQSSNEDTKNYGNGGDIIDYEEDERFIEQQQQQQLGNLASMTAKEMKDRKKSLMTRLIPGRNGPNDANKRLGFARSEEVGIPGEGGGGATTTVSTTTSNTALAPPELIKQNSKESTDSSDNWLPILPDRPLGSFMENLGPGQVVGRQALGAIPMGELLIGLSIEQGTGLVLDIREARELKIGPRGAPASYVKAYLMEGKNCVAKAKTQPSRTRSASPSFRQKLIFNENLRNKMLQITVIGDFGRLERKIFMGVIQIALEELQLGGGNIVGWYKLFDSDSLNGAASCQQQPVRKESGVSST</sequence>
<name>A0A6V7UGI2_MELEN</name>
<dbReference type="GO" id="GO:0008270">
    <property type="term" value="F:zinc ion binding"/>
    <property type="evidence" value="ECO:0007669"/>
    <property type="project" value="UniProtKB-KW"/>
</dbReference>
<dbReference type="Proteomes" id="UP000580250">
    <property type="component" value="Unassembled WGS sequence"/>
</dbReference>
<dbReference type="OrthoDB" id="420032at2759"/>
<dbReference type="InterPro" id="IPR013083">
    <property type="entry name" value="Znf_RING/FYVE/PHD"/>
</dbReference>
<dbReference type="Pfam" id="PF00595">
    <property type="entry name" value="PDZ"/>
    <property type="match status" value="1"/>
</dbReference>
<keyword evidence="3 7" id="KW-0863">Zinc-finger</keyword>
<dbReference type="InterPro" id="IPR036034">
    <property type="entry name" value="PDZ_sf"/>
</dbReference>
<dbReference type="GO" id="GO:0050806">
    <property type="term" value="P:positive regulation of synaptic transmission"/>
    <property type="evidence" value="ECO:0007669"/>
    <property type="project" value="TreeGrafter"/>
</dbReference>
<dbReference type="InterPro" id="IPR035892">
    <property type="entry name" value="C2_domain_sf"/>
</dbReference>
<dbReference type="Gene3D" id="2.30.42.10">
    <property type="match status" value="1"/>
</dbReference>
<feature type="compositionally biased region" description="Low complexity" evidence="8">
    <location>
        <begin position="163"/>
        <end position="173"/>
    </location>
</feature>
<feature type="compositionally biased region" description="Low complexity" evidence="8">
    <location>
        <begin position="313"/>
        <end position="342"/>
    </location>
</feature>
<feature type="compositionally biased region" description="Low complexity" evidence="8">
    <location>
        <begin position="196"/>
        <end position="206"/>
    </location>
</feature>
<dbReference type="PROSITE" id="PS50916">
    <property type="entry name" value="RABBD"/>
    <property type="match status" value="1"/>
</dbReference>
<reference evidence="13 14" key="1">
    <citation type="submission" date="2020-08" db="EMBL/GenBank/DDBJ databases">
        <authorList>
            <person name="Koutsovoulos G."/>
            <person name="Danchin GJ E."/>
        </authorList>
    </citation>
    <scope>NUCLEOTIDE SEQUENCE [LARGE SCALE GENOMIC DNA]</scope>
</reference>
<evidence type="ECO:0000256" key="1">
    <source>
        <dbReference type="ARBA" id="ARBA00022723"/>
    </source>
</evidence>
<dbReference type="InterPro" id="IPR010911">
    <property type="entry name" value="Rab_BD"/>
</dbReference>
<evidence type="ECO:0000256" key="8">
    <source>
        <dbReference type="SAM" id="MobiDB-lite"/>
    </source>
</evidence>
<dbReference type="GO" id="GO:0031267">
    <property type="term" value="F:small GTPase binding"/>
    <property type="evidence" value="ECO:0007669"/>
    <property type="project" value="InterPro"/>
</dbReference>
<dbReference type="Gene3D" id="2.60.40.150">
    <property type="entry name" value="C2 domain"/>
    <property type="match status" value="2"/>
</dbReference>
<dbReference type="SUPFAM" id="SSF49562">
    <property type="entry name" value="C2 domain (Calcium/lipid-binding domain, CaLB)"/>
    <property type="match status" value="2"/>
</dbReference>
<proteinExistence type="predicted"/>
<feature type="region of interest" description="Disordered" evidence="8">
    <location>
        <begin position="1081"/>
        <end position="1121"/>
    </location>
</feature>
<comment type="subcellular location">
    <subcellularLocation>
        <location evidence="6">Synapse</location>
    </subcellularLocation>
</comment>
<evidence type="ECO:0000256" key="5">
    <source>
        <dbReference type="ARBA" id="ARBA00023018"/>
    </source>
</evidence>
<evidence type="ECO:0000256" key="7">
    <source>
        <dbReference type="PROSITE-ProRule" id="PRU00091"/>
    </source>
</evidence>
<evidence type="ECO:0000259" key="11">
    <source>
        <dbReference type="PROSITE" id="PS50178"/>
    </source>
</evidence>
<dbReference type="InterPro" id="IPR011011">
    <property type="entry name" value="Znf_FYVE_PHD"/>
</dbReference>
<evidence type="ECO:0000259" key="12">
    <source>
        <dbReference type="PROSITE" id="PS50916"/>
    </source>
</evidence>
<feature type="domain" description="RabBD" evidence="12">
    <location>
        <begin position="26"/>
        <end position="152"/>
    </location>
</feature>
<dbReference type="PANTHER" id="PTHR12157:SF21">
    <property type="entry name" value="RAB3 INTERACTING MOLECULE, ISOFORM F"/>
    <property type="match status" value="1"/>
</dbReference>
<dbReference type="InterPro" id="IPR054386">
    <property type="entry name" value="RIM_Znf"/>
</dbReference>
<feature type="domain" description="FYVE-type" evidence="11">
    <location>
        <begin position="85"/>
        <end position="140"/>
    </location>
</feature>
<feature type="domain" description="C2" evidence="9">
    <location>
        <begin position="812"/>
        <end position="935"/>
    </location>
</feature>
<feature type="compositionally biased region" description="Polar residues" evidence="8">
    <location>
        <begin position="391"/>
        <end position="414"/>
    </location>
</feature>
<dbReference type="InterPro" id="IPR001478">
    <property type="entry name" value="PDZ"/>
</dbReference>
<dbReference type="InterPro" id="IPR017455">
    <property type="entry name" value="Znf_FYVE-rel"/>
</dbReference>
<evidence type="ECO:0000313" key="14">
    <source>
        <dbReference type="Proteomes" id="UP000580250"/>
    </source>
</evidence>
<evidence type="ECO:0000256" key="2">
    <source>
        <dbReference type="ARBA" id="ARBA00022737"/>
    </source>
</evidence>
<evidence type="ECO:0000256" key="4">
    <source>
        <dbReference type="ARBA" id="ARBA00022833"/>
    </source>
</evidence>
<feature type="region of interest" description="Disordered" evidence="8">
    <location>
        <begin position="979"/>
        <end position="999"/>
    </location>
</feature>
<feature type="compositionally biased region" description="Low complexity" evidence="8">
    <location>
        <begin position="415"/>
        <end position="448"/>
    </location>
</feature>
<evidence type="ECO:0000259" key="9">
    <source>
        <dbReference type="PROSITE" id="PS50004"/>
    </source>
</evidence>
<dbReference type="GO" id="GO:0048167">
    <property type="term" value="P:regulation of synaptic plasticity"/>
    <property type="evidence" value="ECO:0007669"/>
    <property type="project" value="TreeGrafter"/>
</dbReference>
<comment type="caution">
    <text evidence="13">The sequence shown here is derived from an EMBL/GenBank/DDBJ whole genome shotgun (WGS) entry which is preliminary data.</text>
</comment>
<feature type="region of interest" description="Disordered" evidence="8">
    <location>
        <begin position="309"/>
        <end position="507"/>
    </location>
</feature>
<accession>A0A6V7UGI2</accession>
<dbReference type="FunFam" id="3.30.40.10:FF:000780">
    <property type="entry name" value="Rab-3-interacting molecule unc-10"/>
    <property type="match status" value="1"/>
</dbReference>
<protein>
    <submittedName>
        <fullName evidence="13">Uncharacterized protein</fullName>
    </submittedName>
</protein>
<feature type="compositionally biased region" description="Polar residues" evidence="8">
    <location>
        <begin position="230"/>
        <end position="257"/>
    </location>
</feature>
<dbReference type="PROSITE" id="PS50004">
    <property type="entry name" value="C2"/>
    <property type="match status" value="2"/>
</dbReference>
<feature type="compositionally biased region" description="Polar residues" evidence="8">
    <location>
        <begin position="207"/>
        <end position="222"/>
    </location>
</feature>
<dbReference type="GO" id="GO:0042391">
    <property type="term" value="P:regulation of membrane potential"/>
    <property type="evidence" value="ECO:0007669"/>
    <property type="project" value="TreeGrafter"/>
</dbReference>
<evidence type="ECO:0000313" key="13">
    <source>
        <dbReference type="EMBL" id="CAD2157569.1"/>
    </source>
</evidence>
<feature type="compositionally biased region" description="Low complexity" evidence="8">
    <location>
        <begin position="1226"/>
        <end position="1236"/>
    </location>
</feature>
<dbReference type="EMBL" id="CAJEWN010000066">
    <property type="protein sequence ID" value="CAD2157569.1"/>
    <property type="molecule type" value="Genomic_DNA"/>
</dbReference>
<dbReference type="GO" id="GO:0048788">
    <property type="term" value="C:cytoskeleton of presynaptic active zone"/>
    <property type="evidence" value="ECO:0007669"/>
    <property type="project" value="TreeGrafter"/>
</dbReference>
<dbReference type="InterPro" id="IPR000008">
    <property type="entry name" value="C2_dom"/>
</dbReference>
<dbReference type="PANTHER" id="PTHR12157">
    <property type="entry name" value="REGULATING SYNAPTIC MEMBRANE EXOCYTOSIS PROTEIN"/>
    <property type="match status" value="1"/>
</dbReference>
<feature type="region of interest" description="Disordered" evidence="8">
    <location>
        <begin position="1226"/>
        <end position="1249"/>
    </location>
</feature>
<feature type="compositionally biased region" description="Polar residues" evidence="8">
    <location>
        <begin position="343"/>
        <end position="381"/>
    </location>
</feature>
<gene>
    <name evidence="13" type="ORF">MENT_LOCUS12695</name>
</gene>
<feature type="compositionally biased region" description="Low complexity" evidence="8">
    <location>
        <begin position="492"/>
        <end position="505"/>
    </location>
</feature>
<keyword evidence="5" id="KW-0770">Synapse</keyword>
<evidence type="ECO:0000256" key="6">
    <source>
        <dbReference type="ARBA" id="ARBA00034103"/>
    </source>
</evidence>
<dbReference type="SMART" id="SM00228">
    <property type="entry name" value="PDZ"/>
    <property type="match status" value="1"/>
</dbReference>
<dbReference type="GO" id="GO:0006886">
    <property type="term" value="P:intracellular protein transport"/>
    <property type="evidence" value="ECO:0007669"/>
    <property type="project" value="InterPro"/>
</dbReference>
<evidence type="ECO:0000256" key="3">
    <source>
        <dbReference type="ARBA" id="ARBA00022771"/>
    </source>
</evidence>
<keyword evidence="2" id="KW-0677">Repeat</keyword>
<feature type="domain" description="C2" evidence="9">
    <location>
        <begin position="1385"/>
        <end position="1504"/>
    </location>
</feature>
<dbReference type="PROSITE" id="PS50178">
    <property type="entry name" value="ZF_FYVE"/>
    <property type="match status" value="1"/>
</dbReference>
<feature type="region of interest" description="Disordered" evidence="8">
    <location>
        <begin position="1"/>
        <end position="29"/>
    </location>
</feature>
<keyword evidence="4" id="KW-0862">Zinc</keyword>
<organism evidence="13 14">
    <name type="scientific">Meloidogyne enterolobii</name>
    <name type="common">Root-knot nematode worm</name>
    <name type="synonym">Meloidogyne mayaguensis</name>
    <dbReference type="NCBI Taxonomy" id="390850"/>
    <lineage>
        <taxon>Eukaryota</taxon>
        <taxon>Metazoa</taxon>
        <taxon>Ecdysozoa</taxon>
        <taxon>Nematoda</taxon>
        <taxon>Chromadorea</taxon>
        <taxon>Rhabditida</taxon>
        <taxon>Tylenchina</taxon>
        <taxon>Tylenchomorpha</taxon>
        <taxon>Tylenchoidea</taxon>
        <taxon>Meloidogynidae</taxon>
        <taxon>Meloidogyninae</taxon>
        <taxon>Meloidogyne</taxon>
    </lineage>
</organism>
<feature type="region of interest" description="Disordered" evidence="8">
    <location>
        <begin position="163"/>
        <end position="297"/>
    </location>
</feature>
<feature type="domain" description="PDZ" evidence="10">
    <location>
        <begin position="622"/>
        <end position="710"/>
    </location>
</feature>
<feature type="region of interest" description="Disordered" evidence="8">
    <location>
        <begin position="1155"/>
        <end position="1186"/>
    </location>
</feature>
<feature type="compositionally biased region" description="Basic residues" evidence="8">
    <location>
        <begin position="1082"/>
        <end position="1108"/>
    </location>
</feature>
<feature type="compositionally biased region" description="Polar residues" evidence="8">
    <location>
        <begin position="455"/>
        <end position="482"/>
    </location>
</feature>
<keyword evidence="1" id="KW-0479">Metal-binding</keyword>
<dbReference type="GO" id="GO:0048791">
    <property type="term" value="P:calcium ion-regulated exocytosis of neurotransmitter"/>
    <property type="evidence" value="ECO:0007669"/>
    <property type="project" value="TreeGrafter"/>
</dbReference>
<dbReference type="InterPro" id="IPR039032">
    <property type="entry name" value="Rim-like"/>
</dbReference>
<dbReference type="Pfam" id="PF22601">
    <property type="entry name" value="RIM2a_ZnF"/>
    <property type="match status" value="1"/>
</dbReference>
<dbReference type="SUPFAM" id="SSF57903">
    <property type="entry name" value="FYVE/PHD zinc finger"/>
    <property type="match status" value="1"/>
</dbReference>
<dbReference type="GO" id="GO:0042734">
    <property type="term" value="C:presynaptic membrane"/>
    <property type="evidence" value="ECO:0007669"/>
    <property type="project" value="TreeGrafter"/>
</dbReference>
<dbReference type="GO" id="GO:0044325">
    <property type="term" value="F:transmembrane transporter binding"/>
    <property type="evidence" value="ECO:0007669"/>
    <property type="project" value="TreeGrafter"/>
</dbReference>
<evidence type="ECO:0000259" key="10">
    <source>
        <dbReference type="PROSITE" id="PS50106"/>
    </source>
</evidence>
<dbReference type="Gene3D" id="3.30.40.10">
    <property type="entry name" value="Zinc/RING finger domain, C3HC4 (zinc finger)"/>
    <property type="match status" value="1"/>
</dbReference>
<dbReference type="Pfam" id="PF00168">
    <property type="entry name" value="C2"/>
    <property type="match status" value="2"/>
</dbReference>
<feature type="compositionally biased region" description="Basic and acidic residues" evidence="8">
    <location>
        <begin position="1109"/>
        <end position="1121"/>
    </location>
</feature>
<dbReference type="SUPFAM" id="SSF50156">
    <property type="entry name" value="PDZ domain-like"/>
    <property type="match status" value="1"/>
</dbReference>
<dbReference type="PROSITE" id="PS50106">
    <property type="entry name" value="PDZ"/>
    <property type="match status" value="1"/>
</dbReference>
<dbReference type="SMART" id="SM00239">
    <property type="entry name" value="C2"/>
    <property type="match status" value="2"/>
</dbReference>